<gene>
    <name evidence="1" type="ORF">DesyoDRAFT_4534</name>
</gene>
<dbReference type="InterPro" id="IPR011051">
    <property type="entry name" value="RmlC_Cupin_sf"/>
</dbReference>
<evidence type="ECO:0000313" key="1">
    <source>
        <dbReference type="EMBL" id="EHQ91488.1"/>
    </source>
</evidence>
<dbReference type="RefSeq" id="WP_007786440.1">
    <property type="nucleotide sequence ID" value="NZ_CM001441.1"/>
</dbReference>
<dbReference type="HOGENOM" id="CLU_082122_0_0_9"/>
<dbReference type="CDD" id="cd02228">
    <property type="entry name" value="cupin_EutQ"/>
    <property type="match status" value="1"/>
</dbReference>
<dbReference type="EMBL" id="CM001441">
    <property type="protein sequence ID" value="EHQ91488.1"/>
    <property type="molecule type" value="Genomic_DNA"/>
</dbReference>
<dbReference type="InterPro" id="IPR010424">
    <property type="entry name" value="EutQ"/>
</dbReference>
<organism evidence="1 2">
    <name type="scientific">Desulfosporosinus youngiae DSM 17734</name>
    <dbReference type="NCBI Taxonomy" id="768710"/>
    <lineage>
        <taxon>Bacteria</taxon>
        <taxon>Bacillati</taxon>
        <taxon>Bacillota</taxon>
        <taxon>Clostridia</taxon>
        <taxon>Eubacteriales</taxon>
        <taxon>Desulfitobacteriaceae</taxon>
        <taxon>Desulfosporosinus</taxon>
    </lineage>
</organism>
<dbReference type="OrthoDB" id="3828611at2"/>
<reference evidence="1 2" key="1">
    <citation type="submission" date="2011-11" db="EMBL/GenBank/DDBJ databases">
        <title>The Noncontiguous Finished genome of Desulfosporosinus youngiae DSM 17734.</title>
        <authorList>
            <consortium name="US DOE Joint Genome Institute (JGI-PGF)"/>
            <person name="Lucas S."/>
            <person name="Han J."/>
            <person name="Lapidus A."/>
            <person name="Cheng J.-F."/>
            <person name="Goodwin L."/>
            <person name="Pitluck S."/>
            <person name="Peters L."/>
            <person name="Ovchinnikova G."/>
            <person name="Lu M."/>
            <person name="Land M.L."/>
            <person name="Hauser L."/>
            <person name="Pester M."/>
            <person name="Spring S."/>
            <person name="Ollivier B."/>
            <person name="Rattei T."/>
            <person name="Klenk H.-P."/>
            <person name="Wagner M."/>
            <person name="Loy A."/>
            <person name="Woyke T.J."/>
        </authorList>
    </citation>
    <scope>NUCLEOTIDE SEQUENCE [LARGE SCALE GENOMIC DNA]</scope>
    <source>
        <strain evidence="1 2">DSM 17734</strain>
    </source>
</reference>
<dbReference type="Proteomes" id="UP000005104">
    <property type="component" value="Chromosome"/>
</dbReference>
<evidence type="ECO:0000313" key="2">
    <source>
        <dbReference type="Proteomes" id="UP000005104"/>
    </source>
</evidence>
<name>H5XXY5_9FIRM</name>
<dbReference type="AlphaFoldDB" id="H5XXY5"/>
<accession>H5XXY5</accession>
<dbReference type="STRING" id="768710.DesyoDRAFT_4534"/>
<dbReference type="eggNOG" id="COG4766">
    <property type="taxonomic scope" value="Bacteria"/>
</dbReference>
<keyword evidence="2" id="KW-1185">Reference proteome</keyword>
<dbReference type="InterPro" id="IPR014710">
    <property type="entry name" value="RmlC-like_jellyroll"/>
</dbReference>
<dbReference type="Pfam" id="PF06249">
    <property type="entry name" value="EutQ"/>
    <property type="match status" value="1"/>
</dbReference>
<sequence length="196" mass="21128">MKTLITATDVKKAAENHETTLYIQKDSIITPSATDTAQDLGIRVIVGSAPAALPSSPLDPTLVAKIVGEVMACLNLSKSAQLIKEVDPCGLRLVKGNSVVLENYDTGNPQNKVKLKELFNSRESSDFSAGFMSLEGTTYSTLIKHDELNYIIEGSLECSVNGKTYIGEPGDTFFIPANTKVTFSTSQNARLFYVSA</sequence>
<dbReference type="PANTHER" id="PTHR36169">
    <property type="entry name" value="ETHANOLAMINE UTILIZATION PROTEIN EUTQ"/>
    <property type="match status" value="1"/>
</dbReference>
<dbReference type="PANTHER" id="PTHR36169:SF1">
    <property type="entry name" value="ACETATE KINASE EUTQ"/>
    <property type="match status" value="1"/>
</dbReference>
<proteinExistence type="predicted"/>
<dbReference type="Gene3D" id="2.60.120.10">
    <property type="entry name" value="Jelly Rolls"/>
    <property type="match status" value="1"/>
</dbReference>
<protein>
    <submittedName>
        <fullName evidence="1">Ethanolamine utilization protein</fullName>
    </submittedName>
</protein>
<dbReference type="SUPFAM" id="SSF51182">
    <property type="entry name" value="RmlC-like cupins"/>
    <property type="match status" value="1"/>
</dbReference>